<dbReference type="EMBL" id="BPLR01015256">
    <property type="protein sequence ID" value="GIY74760.1"/>
    <property type="molecule type" value="Genomic_DNA"/>
</dbReference>
<evidence type="ECO:0008006" key="3">
    <source>
        <dbReference type="Google" id="ProtNLM"/>
    </source>
</evidence>
<proteinExistence type="predicted"/>
<evidence type="ECO:0000313" key="2">
    <source>
        <dbReference type="Proteomes" id="UP001054945"/>
    </source>
</evidence>
<comment type="caution">
    <text evidence="1">The sequence shown here is derived from an EMBL/GenBank/DDBJ whole genome shotgun (WGS) entry which is preliminary data.</text>
</comment>
<organism evidence="1 2">
    <name type="scientific">Caerostris extrusa</name>
    <name type="common">Bark spider</name>
    <name type="synonym">Caerostris bankana</name>
    <dbReference type="NCBI Taxonomy" id="172846"/>
    <lineage>
        <taxon>Eukaryota</taxon>
        <taxon>Metazoa</taxon>
        <taxon>Ecdysozoa</taxon>
        <taxon>Arthropoda</taxon>
        <taxon>Chelicerata</taxon>
        <taxon>Arachnida</taxon>
        <taxon>Araneae</taxon>
        <taxon>Araneomorphae</taxon>
        <taxon>Entelegynae</taxon>
        <taxon>Araneoidea</taxon>
        <taxon>Araneidae</taxon>
        <taxon>Caerostris</taxon>
    </lineage>
</organism>
<keyword evidence="2" id="KW-1185">Reference proteome</keyword>
<evidence type="ECO:0000313" key="1">
    <source>
        <dbReference type="EMBL" id="GIY74760.1"/>
    </source>
</evidence>
<reference evidence="1 2" key="1">
    <citation type="submission" date="2021-06" db="EMBL/GenBank/DDBJ databases">
        <title>Caerostris extrusa draft genome.</title>
        <authorList>
            <person name="Kono N."/>
            <person name="Arakawa K."/>
        </authorList>
    </citation>
    <scope>NUCLEOTIDE SEQUENCE [LARGE SCALE GENOMIC DNA]</scope>
</reference>
<dbReference type="AlphaFoldDB" id="A0AAV4VZT8"/>
<dbReference type="Proteomes" id="UP001054945">
    <property type="component" value="Unassembled WGS sequence"/>
</dbReference>
<sequence length="143" mass="16431">MRKFSQPCSFLMTENDGYDEGCKSLRIVNAVLTMLTSEEYLMIWDFDEIFQNARIFNNSNSIDIHKYLKNCGHEPRGRFIAQPETSPKPESKLLPYFLQPQLDGSIYYSHLLLASSVSERSMASIDFGGRCEINIYVQRVCVA</sequence>
<protein>
    <recommendedName>
        <fullName evidence="3">Glycosyltransferase family 92 protein</fullName>
    </recommendedName>
</protein>
<gene>
    <name evidence="1" type="ORF">CEXT_360241</name>
</gene>
<accession>A0AAV4VZT8</accession>
<name>A0AAV4VZT8_CAEEX</name>